<dbReference type="PANTHER" id="PTHR38681">
    <property type="entry name" value="RETROVIRUS-RELATED POL POLYPROTEIN FROM TRANSPOSON 412-LIKE PROTEIN-RELATED"/>
    <property type="match status" value="1"/>
</dbReference>
<reference evidence="1 2" key="1">
    <citation type="journal article" date="2019" name="Sci. Rep.">
        <title>Orb-weaving spider Araneus ventricosus genome elucidates the spidroin gene catalogue.</title>
        <authorList>
            <person name="Kono N."/>
            <person name="Nakamura H."/>
            <person name="Ohtoshi R."/>
            <person name="Moran D.A.P."/>
            <person name="Shinohara A."/>
            <person name="Yoshida Y."/>
            <person name="Fujiwara M."/>
            <person name="Mori M."/>
            <person name="Tomita M."/>
            <person name="Arakawa K."/>
        </authorList>
    </citation>
    <scope>NUCLEOTIDE SEQUENCE [LARGE SCALE GENOMIC DNA]</scope>
</reference>
<proteinExistence type="predicted"/>
<evidence type="ECO:0008006" key="3">
    <source>
        <dbReference type="Google" id="ProtNLM"/>
    </source>
</evidence>
<feature type="non-terminal residue" evidence="1">
    <location>
        <position position="1"/>
    </location>
</feature>
<dbReference type="OrthoDB" id="8067857at2759"/>
<protein>
    <recommendedName>
        <fullName evidence="3">Integrase catalytic domain-containing protein</fullName>
    </recommendedName>
</protein>
<dbReference type="Proteomes" id="UP000499080">
    <property type="component" value="Unassembled WGS sequence"/>
</dbReference>
<name>A0A4Y2WAD5_ARAVE</name>
<dbReference type="AlphaFoldDB" id="A0A4Y2WAD5"/>
<sequence length="261" mass="29414">WLTLNLQNALRNVLSYMQLGDKTVSVAARDASLSLGKIEESDMRMLWFQRLPITTQQILSASTDKRANFKSLALTADKSTIGRNFESDLFHSLPNTSISKIRTAAYNPSASNGMVERFHRQLKAFDVPLRFNKTLGTTITNDIARDLRPVAASSHSSAQIFVYKELVNCSHVFVRRDAVRCPVQQPYDGPFQVLQRKAQDYKIQVMEIQMGLSLNRLKPVFGLKEPGASVSTCKSSISQRMNLVHPVQRVHVLRQVVLRTP</sequence>
<accession>A0A4Y2WAD5</accession>
<evidence type="ECO:0000313" key="1">
    <source>
        <dbReference type="EMBL" id="GBO34435.1"/>
    </source>
</evidence>
<keyword evidence="2" id="KW-1185">Reference proteome</keyword>
<comment type="caution">
    <text evidence="1">The sequence shown here is derived from an EMBL/GenBank/DDBJ whole genome shotgun (WGS) entry which is preliminary data.</text>
</comment>
<organism evidence="1 2">
    <name type="scientific">Araneus ventricosus</name>
    <name type="common">Orbweaver spider</name>
    <name type="synonym">Epeira ventricosa</name>
    <dbReference type="NCBI Taxonomy" id="182803"/>
    <lineage>
        <taxon>Eukaryota</taxon>
        <taxon>Metazoa</taxon>
        <taxon>Ecdysozoa</taxon>
        <taxon>Arthropoda</taxon>
        <taxon>Chelicerata</taxon>
        <taxon>Arachnida</taxon>
        <taxon>Araneae</taxon>
        <taxon>Araneomorphae</taxon>
        <taxon>Entelegynae</taxon>
        <taxon>Araneoidea</taxon>
        <taxon>Araneidae</taxon>
        <taxon>Araneus</taxon>
    </lineage>
</organism>
<dbReference type="EMBL" id="BGPR01058249">
    <property type="protein sequence ID" value="GBO34435.1"/>
    <property type="molecule type" value="Genomic_DNA"/>
</dbReference>
<dbReference type="PANTHER" id="PTHR38681:SF1">
    <property type="entry name" value="RETROVIRUS-RELATED POL POLYPROTEIN FROM TRANSPOSON 412-LIKE PROTEIN"/>
    <property type="match status" value="1"/>
</dbReference>
<evidence type="ECO:0000313" key="2">
    <source>
        <dbReference type="Proteomes" id="UP000499080"/>
    </source>
</evidence>
<gene>
    <name evidence="1" type="ORF">AVEN_216718_1</name>
</gene>